<evidence type="ECO:0000313" key="1">
    <source>
        <dbReference type="EMBL" id="GMH93209.1"/>
    </source>
</evidence>
<sequence>MSTATSSNANPSALLMTLPSYNASAKYRLLWGEAPKTCKAVCESLPMTSVCFHGRNSGDEALTITPSPILGVPQDSSENATIEHKMGDLYFGLEEAGKSYGGCSPGESASELCWFYGPAGLAQYWVSQHGPPHTEPPFVRETARLNCFATLVEETNFYDACRKTQRKGETEIIISPVYD</sequence>
<dbReference type="Gene3D" id="2.40.100.20">
    <property type="match status" value="1"/>
</dbReference>
<comment type="caution">
    <text evidence="1">The sequence shown here is derived from an EMBL/GenBank/DDBJ whole genome shotgun (WGS) entry which is preliminary data.</text>
</comment>
<dbReference type="AlphaFoldDB" id="A0A9W7BM75"/>
<protein>
    <submittedName>
        <fullName evidence="1">Uncharacterized protein</fullName>
    </submittedName>
</protein>
<dbReference type="Pfam" id="PF12903">
    <property type="entry name" value="DUF3830"/>
    <property type="match status" value="1"/>
</dbReference>
<organism evidence="1 2">
    <name type="scientific">Triparma strigata</name>
    <dbReference type="NCBI Taxonomy" id="1606541"/>
    <lineage>
        <taxon>Eukaryota</taxon>
        <taxon>Sar</taxon>
        <taxon>Stramenopiles</taxon>
        <taxon>Ochrophyta</taxon>
        <taxon>Bolidophyceae</taxon>
        <taxon>Parmales</taxon>
        <taxon>Triparmaceae</taxon>
        <taxon>Triparma</taxon>
    </lineage>
</organism>
<accession>A0A9W7BM75</accession>
<dbReference type="InterPro" id="IPR024532">
    <property type="entry name" value="DUF3830"/>
</dbReference>
<dbReference type="OrthoDB" id="10320794at2759"/>
<dbReference type="EMBL" id="BRXY01000409">
    <property type="protein sequence ID" value="GMH93209.1"/>
    <property type="molecule type" value="Genomic_DNA"/>
</dbReference>
<dbReference type="Proteomes" id="UP001165085">
    <property type="component" value="Unassembled WGS sequence"/>
</dbReference>
<evidence type="ECO:0000313" key="2">
    <source>
        <dbReference type="Proteomes" id="UP001165085"/>
    </source>
</evidence>
<proteinExistence type="predicted"/>
<name>A0A9W7BM75_9STRA</name>
<keyword evidence="2" id="KW-1185">Reference proteome</keyword>
<reference evidence="2" key="1">
    <citation type="journal article" date="2023" name="Commun. Biol.">
        <title>Genome analysis of Parmales, the sister group of diatoms, reveals the evolutionary specialization of diatoms from phago-mixotrophs to photoautotrophs.</title>
        <authorList>
            <person name="Ban H."/>
            <person name="Sato S."/>
            <person name="Yoshikawa S."/>
            <person name="Yamada K."/>
            <person name="Nakamura Y."/>
            <person name="Ichinomiya M."/>
            <person name="Sato N."/>
            <person name="Blanc-Mathieu R."/>
            <person name="Endo H."/>
            <person name="Kuwata A."/>
            <person name="Ogata H."/>
        </authorList>
    </citation>
    <scope>NUCLEOTIDE SEQUENCE [LARGE SCALE GENOMIC DNA]</scope>
    <source>
        <strain evidence="2">NIES 3701</strain>
    </source>
</reference>
<gene>
    <name evidence="1" type="ORF">TrST_g7309</name>
</gene>